<dbReference type="CDD" id="cd08768">
    <property type="entry name" value="Cdc6_C"/>
    <property type="match status" value="1"/>
</dbReference>
<dbReference type="AlphaFoldDB" id="A0A9F2QA31"/>
<dbReference type="GO" id="GO:0033314">
    <property type="term" value="P:mitotic DNA replication checkpoint signaling"/>
    <property type="evidence" value="ECO:0007669"/>
    <property type="project" value="TreeGrafter"/>
</dbReference>
<evidence type="ECO:0000256" key="13">
    <source>
        <dbReference type="ARBA" id="ARBA00023306"/>
    </source>
</evidence>
<dbReference type="InterPro" id="IPR050311">
    <property type="entry name" value="ORC1/CDC6"/>
</dbReference>
<dbReference type="Gene3D" id="1.10.8.60">
    <property type="match status" value="1"/>
</dbReference>
<dbReference type="InterPro" id="IPR036388">
    <property type="entry name" value="WH-like_DNA-bd_sf"/>
</dbReference>
<dbReference type="GO" id="GO:0016887">
    <property type="term" value="F:ATP hydrolysis activity"/>
    <property type="evidence" value="ECO:0007669"/>
    <property type="project" value="InterPro"/>
</dbReference>
<keyword evidence="6 21" id="KW-0132">Cell division</keyword>
<evidence type="ECO:0000256" key="1">
    <source>
        <dbReference type="ARBA" id="ARBA00004123"/>
    </source>
</evidence>
<feature type="region of interest" description="Disordered" evidence="17">
    <location>
        <begin position="423"/>
        <end position="443"/>
    </location>
</feature>
<dbReference type="OrthoDB" id="1926878at2759"/>
<evidence type="ECO:0000256" key="16">
    <source>
        <dbReference type="PIRNR" id="PIRNR001767"/>
    </source>
</evidence>
<evidence type="ECO:0000256" key="4">
    <source>
        <dbReference type="ARBA" id="ARBA00022490"/>
    </source>
</evidence>
<dbReference type="InterPro" id="IPR054425">
    <property type="entry name" value="Cdc6_ORC1-like_ATPase_lid"/>
</dbReference>
<dbReference type="FunFam" id="1.10.10.10:FF:000265">
    <property type="entry name" value="Cell division control protein"/>
    <property type="match status" value="1"/>
</dbReference>
<keyword evidence="4" id="KW-0963">Cytoplasm</keyword>
<evidence type="ECO:0000256" key="14">
    <source>
        <dbReference type="ARBA" id="ARBA00056036"/>
    </source>
</evidence>
<evidence type="ECO:0000256" key="11">
    <source>
        <dbReference type="ARBA" id="ARBA00022843"/>
    </source>
</evidence>
<keyword evidence="20" id="KW-1185">Reference proteome</keyword>
<dbReference type="PANTHER" id="PTHR10763">
    <property type="entry name" value="CELL DIVISION CONTROL PROTEIN 6-RELATED"/>
    <property type="match status" value="1"/>
</dbReference>
<dbReference type="OMA" id="WPTDEVY"/>
<evidence type="ECO:0000256" key="5">
    <source>
        <dbReference type="ARBA" id="ARBA00022553"/>
    </source>
</evidence>
<evidence type="ECO:0000313" key="20">
    <source>
        <dbReference type="Proteomes" id="UP000695026"/>
    </source>
</evidence>
<dbReference type="InterPro" id="IPR016314">
    <property type="entry name" value="Cdc6/18"/>
</dbReference>
<dbReference type="Proteomes" id="UP000695026">
    <property type="component" value="Unplaced"/>
</dbReference>
<proteinExistence type="inferred from homology"/>
<dbReference type="PANTHER" id="PTHR10763:SF26">
    <property type="entry name" value="CELL DIVISION CONTROL PROTEIN 6 HOMOLOG"/>
    <property type="match status" value="1"/>
</dbReference>
<dbReference type="GeneID" id="103066412"/>
<reference evidence="21" key="1">
    <citation type="submission" date="2025-08" db="UniProtKB">
        <authorList>
            <consortium name="RefSeq"/>
        </authorList>
    </citation>
    <scope>IDENTIFICATION</scope>
    <source>
        <tissue evidence="21">Liver</tissue>
    </source>
</reference>
<keyword evidence="10" id="KW-0067">ATP-binding</keyword>
<dbReference type="InterPro" id="IPR049945">
    <property type="entry name" value="AAA_22"/>
</dbReference>
<dbReference type="InterPro" id="IPR027417">
    <property type="entry name" value="P-loop_NTPase"/>
</dbReference>
<feature type="compositionally biased region" description="Polar residues" evidence="17">
    <location>
        <begin position="8"/>
        <end position="24"/>
    </location>
</feature>
<organism evidence="20 21">
    <name type="scientific">Python bivittatus</name>
    <name type="common">Burmese python</name>
    <name type="synonym">Python molurus bivittatus</name>
    <dbReference type="NCBI Taxonomy" id="176946"/>
    <lineage>
        <taxon>Eukaryota</taxon>
        <taxon>Metazoa</taxon>
        <taxon>Chordata</taxon>
        <taxon>Craniata</taxon>
        <taxon>Vertebrata</taxon>
        <taxon>Euteleostomi</taxon>
        <taxon>Lepidosauria</taxon>
        <taxon>Squamata</taxon>
        <taxon>Bifurcata</taxon>
        <taxon>Unidentata</taxon>
        <taxon>Episquamata</taxon>
        <taxon>Toxicofera</taxon>
        <taxon>Serpentes</taxon>
        <taxon>Henophidia</taxon>
        <taxon>Pythonidae</taxon>
        <taxon>Python</taxon>
    </lineage>
</organism>
<evidence type="ECO:0000256" key="10">
    <source>
        <dbReference type="ARBA" id="ARBA00022840"/>
    </source>
</evidence>
<dbReference type="RefSeq" id="XP_007420752.2">
    <property type="nucleotide sequence ID" value="XM_007420690.3"/>
</dbReference>
<dbReference type="FunFam" id="1.10.8.60:FF:000058">
    <property type="entry name" value="Cell division control protein"/>
    <property type="match status" value="1"/>
</dbReference>
<evidence type="ECO:0000256" key="6">
    <source>
        <dbReference type="ARBA" id="ARBA00022618"/>
    </source>
</evidence>
<dbReference type="SUPFAM" id="SSF52540">
    <property type="entry name" value="P-loop containing nucleoside triphosphate hydrolases"/>
    <property type="match status" value="1"/>
</dbReference>
<dbReference type="GO" id="GO:0005524">
    <property type="term" value="F:ATP binding"/>
    <property type="evidence" value="ECO:0007669"/>
    <property type="project" value="UniProtKB-KW"/>
</dbReference>
<keyword evidence="8" id="KW-0547">Nucleotide-binding</keyword>
<feature type="compositionally biased region" description="Polar residues" evidence="17">
    <location>
        <begin position="52"/>
        <end position="63"/>
    </location>
</feature>
<name>A0A9F2QA31_PYTBI</name>
<evidence type="ECO:0000256" key="2">
    <source>
        <dbReference type="ARBA" id="ARBA00004496"/>
    </source>
</evidence>
<keyword evidence="9" id="KW-0498">Mitosis</keyword>
<dbReference type="Pfam" id="PF13401">
    <property type="entry name" value="AAA_22"/>
    <property type="match status" value="1"/>
</dbReference>
<feature type="domain" description="Cdc6 C-terminal" evidence="19">
    <location>
        <begin position="485"/>
        <end position="565"/>
    </location>
</feature>
<dbReference type="CTD" id="990"/>
<evidence type="ECO:0000256" key="12">
    <source>
        <dbReference type="ARBA" id="ARBA00023242"/>
    </source>
</evidence>
<keyword evidence="7" id="KW-0235">DNA replication</keyword>
<protein>
    <recommendedName>
        <fullName evidence="16">Cell division control protein</fullName>
    </recommendedName>
</protein>
<evidence type="ECO:0000256" key="8">
    <source>
        <dbReference type="ARBA" id="ARBA00022741"/>
    </source>
</evidence>
<evidence type="ECO:0000256" key="15">
    <source>
        <dbReference type="ARBA" id="ARBA00062730"/>
    </source>
</evidence>
<evidence type="ECO:0000256" key="3">
    <source>
        <dbReference type="ARBA" id="ARBA00006184"/>
    </source>
</evidence>
<feature type="region of interest" description="Disordered" evidence="17">
    <location>
        <begin position="1"/>
        <end position="64"/>
    </location>
</feature>
<evidence type="ECO:0000259" key="19">
    <source>
        <dbReference type="SMART" id="SM01074"/>
    </source>
</evidence>
<comment type="similarity">
    <text evidence="3 16">Belongs to the CDC6/cdc18 family.</text>
</comment>
<evidence type="ECO:0000256" key="7">
    <source>
        <dbReference type="ARBA" id="ARBA00022705"/>
    </source>
</evidence>
<comment type="subunit">
    <text evidence="15">Interacts with PCNA, ORC1, cyclin-CDK. Interacts with HUWE1. Interacts with ANKRD17. Interacts with GRWD1; origin binding of GRWD1 is dependent on CDC6. Interacts with CDT1; are mutually dependent on one another for loading MCM complexes onto chromatin. Interacts with TTC4. Interacts (via Cy motif) with CCNF; the interaction takes place during G2 and M phase. Interacts with CDH1.</text>
</comment>
<dbReference type="GO" id="GO:0005737">
    <property type="term" value="C:cytoplasm"/>
    <property type="evidence" value="ECO:0007669"/>
    <property type="project" value="UniProtKB-SubCell"/>
</dbReference>
<comment type="subcellular location">
    <subcellularLocation>
        <location evidence="2">Cytoplasm</location>
    </subcellularLocation>
    <subcellularLocation>
        <location evidence="1 16">Nucleus</location>
    </subcellularLocation>
</comment>
<gene>
    <name evidence="21" type="primary">CDC6</name>
</gene>
<evidence type="ECO:0000313" key="21">
    <source>
        <dbReference type="RefSeq" id="XP_007420752.2"/>
    </source>
</evidence>
<keyword evidence="12 16" id="KW-0539">Nucleus</keyword>
<dbReference type="GO" id="GO:0051301">
    <property type="term" value="P:cell division"/>
    <property type="evidence" value="ECO:0007669"/>
    <property type="project" value="UniProtKB-UniRule"/>
</dbReference>
<dbReference type="Gene3D" id="1.10.10.10">
    <property type="entry name" value="Winged helix-like DNA-binding domain superfamily/Winged helix DNA-binding domain"/>
    <property type="match status" value="1"/>
</dbReference>
<keyword evidence="5" id="KW-0597">Phosphoprotein</keyword>
<comment type="function">
    <text evidence="14 16">Involved in the initiation of DNA replication. Also participates in checkpoint controls that ensure DNA replication is completed before mitosis is initiated.</text>
</comment>
<dbReference type="SMART" id="SM01074">
    <property type="entry name" value="Cdc6_C"/>
    <property type="match status" value="1"/>
</dbReference>
<dbReference type="InterPro" id="IPR003593">
    <property type="entry name" value="AAA+_ATPase"/>
</dbReference>
<feature type="domain" description="AAA+ ATPase" evidence="18">
    <location>
        <begin position="201"/>
        <end position="343"/>
    </location>
</feature>
<dbReference type="GO" id="GO:0003688">
    <property type="term" value="F:DNA replication origin binding"/>
    <property type="evidence" value="ECO:0007669"/>
    <property type="project" value="TreeGrafter"/>
</dbReference>
<evidence type="ECO:0000256" key="17">
    <source>
        <dbReference type="SAM" id="MobiDB-lite"/>
    </source>
</evidence>
<evidence type="ECO:0000259" key="18">
    <source>
        <dbReference type="SMART" id="SM00382"/>
    </source>
</evidence>
<dbReference type="SUPFAM" id="SSF46785">
    <property type="entry name" value="Winged helix' DNA-binding domain"/>
    <property type="match status" value="1"/>
</dbReference>
<accession>A0A9F2QA31</accession>
<dbReference type="PIRSF" id="PIRSF001767">
    <property type="entry name" value="Cdc6"/>
    <property type="match status" value="1"/>
</dbReference>
<dbReference type="InterPro" id="IPR015163">
    <property type="entry name" value="Cdc6_C"/>
</dbReference>
<dbReference type="SMART" id="SM00382">
    <property type="entry name" value="AAA"/>
    <property type="match status" value="1"/>
</dbReference>
<dbReference type="InterPro" id="IPR036390">
    <property type="entry name" value="WH_DNA-bd_sf"/>
</dbReference>
<sequence>MVDAGSRGSISIMPSTRSQSQSQKIIDFPKRKSVRTLQKSLEKKKGSHLDPATSSDSLLSSQKKVLPLSPRKRLGDDNLCNIAHLLPCTPTKQNKKENSFPTTSPKARTLLFSECSASRTPIKCNSLAQSPLQRSQETPTTTQYCSLRKELVCTQLFKPEGTCYQQAKSLLHAAVPDQLLAREKETSVLLRFLQEHVCRKKPGSLYISGAPGTGKTACLNRALLDLKAELTDSQITVLNCMALRTSQAVFPAIAEELGLAGAAKAAKGDVIRKLEKWLTSESASMALVVLDEMDQLDSRGQDVLYTIFEWPSLPNSRLVLIGIANALDLTDRILPRLQARPMCRPQLLNFPPYSKDQLVSILQERLKKVSGEQVLDNAAIQFCARKVSAFSGDARKALDICRRAIEIVESDVKRQTILKLLPASDPHPMSSGKSHSKTAADSAVPKRVGLRHVSQVISDVYGDRMATGNSYGDASSFPLQQKILVCSLLLLAKQQNAKEVNLGKLHEAYSRICQKQKIGPVDQSECLSLSALLESRGIVGFKKAKEARLSKVFLKIEEKDVEHALKDGILVGSILAGGL</sequence>
<dbReference type="Pfam" id="PF22606">
    <property type="entry name" value="Cdc6-ORC-like_ATPase_lid"/>
    <property type="match status" value="1"/>
</dbReference>
<keyword evidence="13" id="KW-0131">Cell cycle</keyword>
<dbReference type="GO" id="GO:0005634">
    <property type="term" value="C:nucleus"/>
    <property type="evidence" value="ECO:0007669"/>
    <property type="project" value="UniProtKB-SubCell"/>
</dbReference>
<dbReference type="FunFam" id="3.40.50.300:FF:000547">
    <property type="entry name" value="Cell division control protein"/>
    <property type="match status" value="1"/>
</dbReference>
<dbReference type="GO" id="GO:0006270">
    <property type="term" value="P:DNA replication initiation"/>
    <property type="evidence" value="ECO:0007669"/>
    <property type="project" value="UniProtKB-UniRule"/>
</dbReference>
<evidence type="ECO:0000256" key="9">
    <source>
        <dbReference type="ARBA" id="ARBA00022776"/>
    </source>
</evidence>
<dbReference type="CDD" id="cd00009">
    <property type="entry name" value="AAA"/>
    <property type="match status" value="1"/>
</dbReference>
<keyword evidence="11" id="KW-0832">Ubl conjugation</keyword>
<dbReference type="GO" id="GO:0005819">
    <property type="term" value="C:spindle"/>
    <property type="evidence" value="ECO:0007669"/>
    <property type="project" value="UniProtKB-ARBA"/>
</dbReference>
<dbReference type="Gene3D" id="3.40.50.300">
    <property type="entry name" value="P-loop containing nucleotide triphosphate hydrolases"/>
    <property type="match status" value="1"/>
</dbReference>
<dbReference type="KEGG" id="pbi:103066412"/>
<dbReference type="Pfam" id="PF09079">
    <property type="entry name" value="WHD_Cdc6"/>
    <property type="match status" value="1"/>
</dbReference>